<feature type="transmembrane region" description="Helical" evidence="1">
    <location>
        <begin position="6"/>
        <end position="25"/>
    </location>
</feature>
<proteinExistence type="predicted"/>
<reference evidence="2 3" key="1">
    <citation type="journal article" date="2007" name="J. Virol.">
        <title>The genome of Gryllus bimaculatus nudivirus indicates an ancient diversification of baculovirus-related nonoccluded nudiviruses of insects.</title>
        <authorList>
            <person name="Wang Y."/>
            <person name="Kleespies R.G."/>
            <person name="Huger A.M."/>
            <person name="Jehle J.A."/>
        </authorList>
    </citation>
    <scope>NUCLEOTIDE SEQUENCE [LARGE SCALE GENOMIC DNA]</scope>
</reference>
<keyword evidence="3" id="KW-1185">Reference proteome</keyword>
<gene>
    <name evidence="2" type="primary">pif-1</name>
</gene>
<dbReference type="OrthoDB" id="6359at10239"/>
<dbReference type="EMBL" id="EF203088">
    <property type="protein sequence ID" value="ABO45385.1"/>
    <property type="molecule type" value="Genomic_DNA"/>
</dbReference>
<keyword evidence="1" id="KW-0812">Transmembrane</keyword>
<keyword evidence="1" id="KW-0472">Membrane</keyword>
<organism evidence="2 3">
    <name type="scientific">Gryllus bimaculatus nudivirus</name>
    <dbReference type="NCBI Taxonomy" id="432587"/>
    <lineage>
        <taxon>Viruses</taxon>
        <taxon>Viruses incertae sedis</taxon>
        <taxon>Naldaviricetes</taxon>
        <taxon>Lefavirales</taxon>
        <taxon>Nudiviridae</taxon>
        <taxon>Alphanudivirus</taxon>
        <taxon>Alphanudivirus grybimaculati</taxon>
    </lineage>
</organism>
<dbReference type="RefSeq" id="YP_001111319.1">
    <property type="nucleotide sequence ID" value="NC_009240.1"/>
</dbReference>
<name>A4L215_9VIRU</name>
<accession>A4L215</accession>
<dbReference type="Proteomes" id="UP000203733">
    <property type="component" value="Segment"/>
</dbReference>
<dbReference type="KEGG" id="vg:4960790"/>
<keyword evidence="1" id="KW-1133">Transmembrane helix</keyword>
<sequence>MDFVSLFTFGLMIILLIIVVIFSQLNITHLNKKNITDIPTFSVDVQWEEYPTSVDIDNSKICDAETLVKCDTRDPTTLFGCKELSVRCIHFENDTPYYKNGNQTIIPKNDSEFEGYALSVTTIVDSCNPFHGNLVLVTTQESSSEYVLICECKNPGYIGNDNILGNCTTIYICNGEIDDINKPLNEINCICNKREISIRYDDGLPVCKALFVHEANSKYSDWTNLVPWMHGTDHLIQTSVYNNTIKNNLNCSTLLNPCELSIHDTKMIISGGKYDSLSKTCSVEDRGGGILLRTGILSQSGIRDGGDYTIETVDAVFYTGKITKIRFLDNIGGVKRMINVETTWSWDPNGTPVYVNFPPNIALGDTGQLRMHCKNQINNGRCEGNWPSFSCQLRDYFSKFTKGLPEAGYRNPPAFFVGNETWKDAEKIVSFGVVPFRFGIGLTTSYFTFRTEKTKFCGGMQYCNEDTVNCLNGMMSCRDENDAKQIKNILTF</sequence>
<protein>
    <submittedName>
        <fullName evidence="2">Per os infectivity factor 1</fullName>
    </submittedName>
</protein>
<evidence type="ECO:0000313" key="3">
    <source>
        <dbReference type="Proteomes" id="UP000203733"/>
    </source>
</evidence>
<dbReference type="Pfam" id="PF05092">
    <property type="entry name" value="PIF"/>
    <property type="match status" value="1"/>
</dbReference>
<dbReference type="GeneID" id="4960790"/>
<dbReference type="InterPro" id="IPR007784">
    <property type="entry name" value="PIR"/>
</dbReference>
<evidence type="ECO:0000313" key="2">
    <source>
        <dbReference type="EMBL" id="ABO45385.1"/>
    </source>
</evidence>
<evidence type="ECO:0000256" key="1">
    <source>
        <dbReference type="SAM" id="Phobius"/>
    </source>
</evidence>